<sequence length="209" mass="22998">MLAVLAQLVVVTTVAVAVRQSTVRSYVESTLVWKIATGLGAFCEAVFVAVLYFDRRKNFSRLHEWSFWISAFAHDQFEERGACSEHDDVMKSAFVEALCSDSVDSAIAVIDDDGVIGRRVWCGFELYWARANLNNKLLVDTVSATGLLGQGDSNEGSRATMLDLIDSLEFENAQCTYSSDKDSCDANPRSRIAAMSLGGAERSGHSRRH</sequence>
<gene>
    <name evidence="3" type="ORF">PCOR1329_LOCUS29218</name>
</gene>
<evidence type="ECO:0000256" key="2">
    <source>
        <dbReference type="SAM" id="SignalP"/>
    </source>
</evidence>
<comment type="caution">
    <text evidence="3">The sequence shown here is derived from an EMBL/GenBank/DDBJ whole genome shotgun (WGS) entry which is preliminary data.</text>
</comment>
<evidence type="ECO:0000313" key="4">
    <source>
        <dbReference type="Proteomes" id="UP001189429"/>
    </source>
</evidence>
<feature type="signal peptide" evidence="2">
    <location>
        <begin position="1"/>
        <end position="17"/>
    </location>
</feature>
<organism evidence="3 4">
    <name type="scientific">Prorocentrum cordatum</name>
    <dbReference type="NCBI Taxonomy" id="2364126"/>
    <lineage>
        <taxon>Eukaryota</taxon>
        <taxon>Sar</taxon>
        <taxon>Alveolata</taxon>
        <taxon>Dinophyceae</taxon>
        <taxon>Prorocentrales</taxon>
        <taxon>Prorocentraceae</taxon>
        <taxon>Prorocentrum</taxon>
    </lineage>
</organism>
<reference evidence="3" key="1">
    <citation type="submission" date="2023-10" db="EMBL/GenBank/DDBJ databases">
        <authorList>
            <person name="Chen Y."/>
            <person name="Shah S."/>
            <person name="Dougan E. K."/>
            <person name="Thang M."/>
            <person name="Chan C."/>
        </authorList>
    </citation>
    <scope>NUCLEOTIDE SEQUENCE [LARGE SCALE GENOMIC DNA]</scope>
</reference>
<protein>
    <submittedName>
        <fullName evidence="3">Uncharacterized protein</fullName>
    </submittedName>
</protein>
<feature type="transmembrane region" description="Helical" evidence="1">
    <location>
        <begin position="33"/>
        <end position="53"/>
    </location>
</feature>
<dbReference type="Proteomes" id="UP001189429">
    <property type="component" value="Unassembled WGS sequence"/>
</dbReference>
<feature type="chain" id="PRO_5046222681" evidence="2">
    <location>
        <begin position="18"/>
        <end position="209"/>
    </location>
</feature>
<keyword evidence="4" id="KW-1185">Reference proteome</keyword>
<dbReference type="EMBL" id="CAUYUJ010010968">
    <property type="protein sequence ID" value="CAK0830635.1"/>
    <property type="molecule type" value="Genomic_DNA"/>
</dbReference>
<evidence type="ECO:0000256" key="1">
    <source>
        <dbReference type="SAM" id="Phobius"/>
    </source>
</evidence>
<keyword evidence="1" id="KW-0472">Membrane</keyword>
<keyword evidence="1" id="KW-0812">Transmembrane</keyword>
<accession>A0ABN9SF01</accession>
<proteinExistence type="predicted"/>
<keyword evidence="1" id="KW-1133">Transmembrane helix</keyword>
<keyword evidence="2" id="KW-0732">Signal</keyword>
<evidence type="ECO:0000313" key="3">
    <source>
        <dbReference type="EMBL" id="CAK0830635.1"/>
    </source>
</evidence>
<name>A0ABN9SF01_9DINO</name>